<sequence>MNPQLTWNLITDVQQMWAYPFMVTAFRAGTVVAVLAGVVGWVMVLRKESFAGHTLAIIGFPGAAAAAWLGVATGYGYFAACIGAAAAIAFLPTSNPAREMGGLSEESAGIGTIQALALATGFLFVSLYHGFLSGLTNLLFGTIAGVSAEQLRVLLIAAVVCLAVLAAIGRPLLWASIDPDAAAANGVPTRFVAGMFLLVLGAAAAGASQITGSVLVFALLVAPPAAAFHLTARPATGIALSVLIAVAVTWVGIGCAFYSPYPIGFWVSSFAFGVYLLAVGYRASVERTLRRIDRQRSPIRPAVAA</sequence>
<feature type="transmembrane region" description="Helical" evidence="7">
    <location>
        <begin position="113"/>
        <end position="131"/>
    </location>
</feature>
<proteinExistence type="inferred from homology"/>
<keyword evidence="4 7" id="KW-1133">Transmembrane helix</keyword>
<dbReference type="InterPro" id="IPR001626">
    <property type="entry name" value="ABC_TroCD"/>
</dbReference>
<gene>
    <name evidence="8" type="ORF">BN1232_04797</name>
</gene>
<feature type="transmembrane region" description="Helical" evidence="7">
    <location>
        <begin position="151"/>
        <end position="175"/>
    </location>
</feature>
<dbReference type="Pfam" id="PF00950">
    <property type="entry name" value="ABC-3"/>
    <property type="match status" value="1"/>
</dbReference>
<keyword evidence="3 6" id="KW-0812">Transmembrane</keyword>
<evidence type="ECO:0000256" key="1">
    <source>
        <dbReference type="ARBA" id="ARBA00004141"/>
    </source>
</evidence>
<comment type="subcellular location">
    <subcellularLocation>
        <location evidence="6">Cell membrane</location>
        <topology evidence="6">Multi-pass membrane protein</topology>
    </subcellularLocation>
    <subcellularLocation>
        <location evidence="1">Membrane</location>
        <topology evidence="1">Multi-pass membrane protein</topology>
    </subcellularLocation>
</comment>
<feature type="transmembrane region" description="Helical" evidence="7">
    <location>
        <begin position="50"/>
        <end position="69"/>
    </location>
</feature>
<feature type="transmembrane region" description="Helical" evidence="7">
    <location>
        <begin position="213"/>
        <end position="231"/>
    </location>
</feature>
<feature type="transmembrane region" description="Helical" evidence="7">
    <location>
        <begin position="265"/>
        <end position="285"/>
    </location>
</feature>
<organism evidence="8 9">
    <name type="scientific">Mycobacterium lentiflavum</name>
    <dbReference type="NCBI Taxonomy" id="141349"/>
    <lineage>
        <taxon>Bacteria</taxon>
        <taxon>Bacillati</taxon>
        <taxon>Actinomycetota</taxon>
        <taxon>Actinomycetes</taxon>
        <taxon>Mycobacteriales</taxon>
        <taxon>Mycobacteriaceae</taxon>
        <taxon>Mycobacterium</taxon>
        <taxon>Mycobacterium simiae complex</taxon>
    </lineage>
</organism>
<accession>A0A0E4H3N3</accession>
<evidence type="ECO:0000256" key="7">
    <source>
        <dbReference type="SAM" id="Phobius"/>
    </source>
</evidence>
<evidence type="ECO:0000256" key="5">
    <source>
        <dbReference type="ARBA" id="ARBA00023136"/>
    </source>
</evidence>
<dbReference type="GO" id="GO:0055085">
    <property type="term" value="P:transmembrane transport"/>
    <property type="evidence" value="ECO:0007669"/>
    <property type="project" value="InterPro"/>
</dbReference>
<evidence type="ECO:0000256" key="6">
    <source>
        <dbReference type="RuleBase" id="RU003943"/>
    </source>
</evidence>
<dbReference type="Gene3D" id="1.10.3470.10">
    <property type="entry name" value="ABC transporter involved in vitamin B12 uptake, BtuC"/>
    <property type="match status" value="1"/>
</dbReference>
<dbReference type="OrthoDB" id="2375762at2"/>
<keyword evidence="5 7" id="KW-0472">Membrane</keyword>
<dbReference type="InterPro" id="IPR037294">
    <property type="entry name" value="ABC_BtuC-like"/>
</dbReference>
<keyword evidence="6" id="KW-0813">Transport</keyword>
<feature type="transmembrane region" description="Helical" evidence="7">
    <location>
        <begin position="75"/>
        <end position="92"/>
    </location>
</feature>
<evidence type="ECO:0000313" key="8">
    <source>
        <dbReference type="EMBL" id="CQD20130.1"/>
    </source>
</evidence>
<name>A0A0E4H3N3_MYCLN</name>
<evidence type="ECO:0000256" key="2">
    <source>
        <dbReference type="ARBA" id="ARBA00008034"/>
    </source>
</evidence>
<dbReference type="AlphaFoldDB" id="A0A0E4H3N3"/>
<dbReference type="RefSeq" id="WP_090605976.1">
    <property type="nucleotide sequence ID" value="NZ_CTEE01000001.1"/>
</dbReference>
<dbReference type="SUPFAM" id="SSF81345">
    <property type="entry name" value="ABC transporter involved in vitamin B12 uptake, BtuC"/>
    <property type="match status" value="1"/>
</dbReference>
<dbReference type="GO" id="GO:0010043">
    <property type="term" value="P:response to zinc ion"/>
    <property type="evidence" value="ECO:0007669"/>
    <property type="project" value="TreeGrafter"/>
</dbReference>
<feature type="transmembrane region" description="Helical" evidence="7">
    <location>
        <begin position="187"/>
        <end position="207"/>
    </location>
</feature>
<evidence type="ECO:0000256" key="4">
    <source>
        <dbReference type="ARBA" id="ARBA00022989"/>
    </source>
</evidence>
<dbReference type="STRING" id="141349.BN1232_04797"/>
<dbReference type="EMBL" id="CTEE01000001">
    <property type="protein sequence ID" value="CQD20130.1"/>
    <property type="molecule type" value="Genomic_DNA"/>
</dbReference>
<protein>
    <submittedName>
        <fullName evidence="8">ABC-3 protein</fullName>
    </submittedName>
</protein>
<feature type="transmembrane region" description="Helical" evidence="7">
    <location>
        <begin position="238"/>
        <end position="259"/>
    </location>
</feature>
<comment type="similarity">
    <text evidence="2 6">Belongs to the ABC-3 integral membrane protein family.</text>
</comment>
<dbReference type="Proteomes" id="UP000199251">
    <property type="component" value="Unassembled WGS sequence"/>
</dbReference>
<dbReference type="GO" id="GO:0043190">
    <property type="term" value="C:ATP-binding cassette (ABC) transporter complex"/>
    <property type="evidence" value="ECO:0007669"/>
    <property type="project" value="InterPro"/>
</dbReference>
<evidence type="ECO:0000256" key="3">
    <source>
        <dbReference type="ARBA" id="ARBA00022692"/>
    </source>
</evidence>
<evidence type="ECO:0000313" key="9">
    <source>
        <dbReference type="Proteomes" id="UP000199251"/>
    </source>
</evidence>
<feature type="transmembrane region" description="Helical" evidence="7">
    <location>
        <begin position="20"/>
        <end position="43"/>
    </location>
</feature>
<dbReference type="PANTHER" id="PTHR30477:SF13">
    <property type="entry name" value="IRON TRANSPORT SYSTEM MEMBRANE PROTEIN HI_0360-RELATED"/>
    <property type="match status" value="1"/>
</dbReference>
<reference evidence="8 9" key="1">
    <citation type="submission" date="2015-03" db="EMBL/GenBank/DDBJ databases">
        <authorList>
            <person name="Urmite Genomes"/>
        </authorList>
    </citation>
    <scope>NUCLEOTIDE SEQUENCE [LARGE SCALE GENOMIC DNA]</scope>
    <source>
        <strain evidence="8 9">CSUR P1491</strain>
    </source>
</reference>
<dbReference type="PANTHER" id="PTHR30477">
    <property type="entry name" value="ABC-TRANSPORTER METAL-BINDING PROTEIN"/>
    <property type="match status" value="1"/>
</dbReference>